<dbReference type="PROSITE" id="PS50967">
    <property type="entry name" value="HRDC"/>
    <property type="match status" value="1"/>
</dbReference>
<dbReference type="PANTHER" id="PTHR47649:SF1">
    <property type="entry name" value="RIBONUCLEASE D"/>
    <property type="match status" value="1"/>
</dbReference>
<dbReference type="GO" id="GO:0008408">
    <property type="term" value="F:3'-5' exonuclease activity"/>
    <property type="evidence" value="ECO:0007669"/>
    <property type="project" value="InterPro"/>
</dbReference>
<reference evidence="2 3" key="1">
    <citation type="submission" date="2016-05" db="EMBL/GenBank/DDBJ databases">
        <title>Draft genome sequence of a porcine commensal Rothia nasimurium.</title>
        <authorList>
            <person name="Gaiser R.A."/>
            <person name="Van Baarlen P."/>
            <person name="Wells J.M."/>
        </authorList>
    </citation>
    <scope>NUCLEOTIDE SEQUENCE [LARGE SCALE GENOMIC DNA]</scope>
    <source>
        <strain evidence="2 3">PT-32</strain>
    </source>
</reference>
<dbReference type="AlphaFoldDB" id="A0A1Y1RPG8"/>
<accession>A0A1Y1RPG8</accession>
<dbReference type="InterPro" id="IPR002121">
    <property type="entry name" value="HRDC_dom"/>
</dbReference>
<evidence type="ECO:0000313" key="3">
    <source>
        <dbReference type="Proteomes" id="UP000192359"/>
    </source>
</evidence>
<dbReference type="Pfam" id="PF00570">
    <property type="entry name" value="HRDC"/>
    <property type="match status" value="1"/>
</dbReference>
<dbReference type="PANTHER" id="PTHR47649">
    <property type="entry name" value="RIBONUCLEASE D"/>
    <property type="match status" value="1"/>
</dbReference>
<feature type="domain" description="HRDC" evidence="1">
    <location>
        <begin position="245"/>
        <end position="325"/>
    </location>
</feature>
<protein>
    <submittedName>
        <fullName evidence="2">Ribonuclease D</fullName>
    </submittedName>
</protein>
<dbReference type="SMART" id="SM00474">
    <property type="entry name" value="35EXOc"/>
    <property type="match status" value="1"/>
</dbReference>
<dbReference type="InterPro" id="IPR041605">
    <property type="entry name" value="Exo_C"/>
</dbReference>
<comment type="caution">
    <text evidence="2">The sequence shown here is derived from an EMBL/GenBank/DDBJ whole genome shotgun (WGS) entry which is preliminary data.</text>
</comment>
<dbReference type="InterPro" id="IPR012337">
    <property type="entry name" value="RNaseH-like_sf"/>
</dbReference>
<dbReference type="SMART" id="SM00341">
    <property type="entry name" value="HRDC"/>
    <property type="match status" value="1"/>
</dbReference>
<dbReference type="GO" id="GO:0006139">
    <property type="term" value="P:nucleobase-containing compound metabolic process"/>
    <property type="evidence" value="ECO:0007669"/>
    <property type="project" value="InterPro"/>
</dbReference>
<evidence type="ECO:0000259" key="1">
    <source>
        <dbReference type="PROSITE" id="PS50967"/>
    </source>
</evidence>
<dbReference type="Gene3D" id="1.10.150.80">
    <property type="entry name" value="HRDC domain"/>
    <property type="match status" value="2"/>
</dbReference>
<dbReference type="InterPro" id="IPR051086">
    <property type="entry name" value="RNase_D-like"/>
</dbReference>
<dbReference type="Gene3D" id="3.30.420.10">
    <property type="entry name" value="Ribonuclease H-like superfamily/Ribonuclease H"/>
    <property type="match status" value="1"/>
</dbReference>
<dbReference type="InterPro" id="IPR002562">
    <property type="entry name" value="3'-5'_exonuclease_dom"/>
</dbReference>
<dbReference type="InterPro" id="IPR036397">
    <property type="entry name" value="RNaseH_sf"/>
</dbReference>
<organism evidence="2 3">
    <name type="scientific">Rothia nasimurium</name>
    <dbReference type="NCBI Taxonomy" id="85336"/>
    <lineage>
        <taxon>Bacteria</taxon>
        <taxon>Bacillati</taxon>
        <taxon>Actinomycetota</taxon>
        <taxon>Actinomycetes</taxon>
        <taxon>Micrococcales</taxon>
        <taxon>Micrococcaceae</taxon>
        <taxon>Rothia</taxon>
    </lineage>
</organism>
<dbReference type="GO" id="GO:0003676">
    <property type="term" value="F:nucleic acid binding"/>
    <property type="evidence" value="ECO:0007669"/>
    <property type="project" value="InterPro"/>
</dbReference>
<dbReference type="InterPro" id="IPR044876">
    <property type="entry name" value="HRDC_dom_sf"/>
</dbReference>
<dbReference type="Proteomes" id="UP000192359">
    <property type="component" value="Unassembled WGS sequence"/>
</dbReference>
<dbReference type="SUPFAM" id="SSF47819">
    <property type="entry name" value="HRDC-like"/>
    <property type="match status" value="1"/>
</dbReference>
<dbReference type="RefSeq" id="WP_083091650.1">
    <property type="nucleotide sequence ID" value="NZ_LXWF01000022.1"/>
</dbReference>
<proteinExistence type="predicted"/>
<dbReference type="SUPFAM" id="SSF53098">
    <property type="entry name" value="Ribonuclease H-like"/>
    <property type="match status" value="1"/>
</dbReference>
<name>A0A1Y1RPG8_9MICC</name>
<dbReference type="EMBL" id="LXWF01000022">
    <property type="protein sequence ID" value="ORC18803.1"/>
    <property type="molecule type" value="Genomic_DNA"/>
</dbReference>
<sequence>MVERPVERAGSSCLPLGIDVPAGVSIPDVVLLNEPAGGTPSVITTERGLRRVADVLASQNGPVAVDTERASGIRYGQRAFLVQLKRGESGVVLIDPEAFDDLSLINRALAGAEWVLHAATQDLPCLADLGMYPDALFDTELGGRLAGFERVGLGFMVENLLGYRLAKEHSAVDWSHRPLPTDWLNYAALDVDILLDLRDAVEEELRTQGKLEYALEEFRFVAEHPEREEKPDPWRKTKGICDLKTRRQLTTLRNLWYERDHLARAKDVAPKRLLPDSALITAARLMPPSVPAVLQIPGFQTRALKREAPRWVRAVAEAKRAEELVPFTTPASGPPPIKAWEAKRPESARLIAVAKPLIFEIGEELGMPQENVLAPDILRRLCWEPPAGSSEGEVRVALLELGARNWQIERVSHRLAAVLEQVRGG</sequence>
<dbReference type="InterPro" id="IPR010997">
    <property type="entry name" value="HRDC-like_sf"/>
</dbReference>
<dbReference type="Pfam" id="PF01612">
    <property type="entry name" value="DNA_pol_A_exo1"/>
    <property type="match status" value="1"/>
</dbReference>
<dbReference type="CDD" id="cd06142">
    <property type="entry name" value="RNaseD_exo"/>
    <property type="match status" value="1"/>
</dbReference>
<dbReference type="GO" id="GO:0000166">
    <property type="term" value="F:nucleotide binding"/>
    <property type="evidence" value="ECO:0007669"/>
    <property type="project" value="InterPro"/>
</dbReference>
<dbReference type="OrthoDB" id="144122at2"/>
<gene>
    <name evidence="2" type="ORF">A7979_02040</name>
</gene>
<keyword evidence="3" id="KW-1185">Reference proteome</keyword>
<evidence type="ECO:0000313" key="2">
    <source>
        <dbReference type="EMBL" id="ORC18803.1"/>
    </source>
</evidence>
<dbReference type="Pfam" id="PF18305">
    <property type="entry name" value="DNA_pol_A_exoN"/>
    <property type="match status" value="1"/>
</dbReference>